<keyword evidence="6" id="KW-0053">Apoptosis</keyword>
<evidence type="ECO:0000256" key="16">
    <source>
        <dbReference type="ARBA" id="ARBA00038848"/>
    </source>
</evidence>
<dbReference type="InterPro" id="IPR052365">
    <property type="entry name" value="THEM4/THEM5_acyl-CoA_thioest"/>
</dbReference>
<keyword evidence="7" id="KW-0378">Hydrolase</keyword>
<dbReference type="SUPFAM" id="SSF54637">
    <property type="entry name" value="Thioesterase/thiol ester dehydrase-isomerase"/>
    <property type="match status" value="1"/>
</dbReference>
<evidence type="ECO:0000256" key="13">
    <source>
        <dbReference type="ARBA" id="ARBA00035852"/>
    </source>
</evidence>
<accession>A0A8J3FTK0</accession>
<evidence type="ECO:0000256" key="17">
    <source>
        <dbReference type="ARBA" id="ARBA00040123"/>
    </source>
</evidence>
<protein>
    <recommendedName>
        <fullName evidence="17">Acyl-coenzyme A thioesterase THEM4</fullName>
        <ecNumber evidence="16">3.1.2.2</ecNumber>
    </recommendedName>
    <alternativeName>
        <fullName evidence="18">Thioesterase superfamily member 4</fullName>
    </alternativeName>
</protein>
<comment type="similarity">
    <text evidence="15">Belongs to the THEM4/THEM5 thioesterase family.</text>
</comment>
<dbReference type="AlphaFoldDB" id="A0A8J3FTK0"/>
<evidence type="ECO:0000256" key="10">
    <source>
        <dbReference type="ARBA" id="ARBA00023098"/>
    </source>
</evidence>
<proteinExistence type="inferred from homology"/>
<evidence type="ECO:0000256" key="1">
    <source>
        <dbReference type="ARBA" id="ARBA00004170"/>
    </source>
</evidence>
<keyword evidence="4" id="KW-1003">Cell membrane</keyword>
<evidence type="ECO:0000256" key="19">
    <source>
        <dbReference type="ARBA" id="ARBA00047588"/>
    </source>
</evidence>
<organism evidence="25 26">
    <name type="scientific">Longimycelium tulufanense</name>
    <dbReference type="NCBI Taxonomy" id="907463"/>
    <lineage>
        <taxon>Bacteria</taxon>
        <taxon>Bacillati</taxon>
        <taxon>Actinomycetota</taxon>
        <taxon>Actinomycetes</taxon>
        <taxon>Pseudonocardiales</taxon>
        <taxon>Pseudonocardiaceae</taxon>
        <taxon>Longimycelium</taxon>
    </lineage>
</organism>
<dbReference type="PANTHER" id="PTHR12418:SF19">
    <property type="entry name" value="ACYL-COENZYME A THIOESTERASE THEM4"/>
    <property type="match status" value="1"/>
</dbReference>
<dbReference type="InterPro" id="IPR029069">
    <property type="entry name" value="HotDog_dom_sf"/>
</dbReference>
<keyword evidence="5" id="KW-0963">Cytoplasm</keyword>
<evidence type="ECO:0000256" key="8">
    <source>
        <dbReference type="ARBA" id="ARBA00022832"/>
    </source>
</evidence>
<keyword evidence="11" id="KW-0472">Membrane</keyword>
<dbReference type="GO" id="GO:0016787">
    <property type="term" value="F:hydrolase activity"/>
    <property type="evidence" value="ECO:0007669"/>
    <property type="project" value="UniProtKB-KW"/>
</dbReference>
<dbReference type="Proteomes" id="UP000637578">
    <property type="component" value="Unassembled WGS sequence"/>
</dbReference>
<sequence length="166" mass="17588">MLPSHYRRCYGCGPDHGAGLRMRLTVGQQASIHAQLEVTDDHQGAPGLAHGGLLACALDEALGTVAWLLGTPAVTARLETEYLTPVPVGSVLHIHARCTGVTGRKISLVAEGRRNGPTGSPAVRATALFLAVDLEHFTTHGRVHDVAQAMADPDFDTIRRAFGINP</sequence>
<comment type="catalytic activity">
    <reaction evidence="14">
        <text>(9Z)-octadecenoyl-CoA + H2O = (9Z)-octadecenoate + CoA + H(+)</text>
        <dbReference type="Rhea" id="RHEA:40139"/>
        <dbReference type="ChEBI" id="CHEBI:15377"/>
        <dbReference type="ChEBI" id="CHEBI:15378"/>
        <dbReference type="ChEBI" id="CHEBI:30823"/>
        <dbReference type="ChEBI" id="CHEBI:57287"/>
        <dbReference type="ChEBI" id="CHEBI:57387"/>
    </reaction>
    <physiologicalReaction direction="left-to-right" evidence="14">
        <dbReference type="Rhea" id="RHEA:40140"/>
    </physiologicalReaction>
</comment>
<dbReference type="GO" id="GO:0006631">
    <property type="term" value="P:fatty acid metabolic process"/>
    <property type="evidence" value="ECO:0007669"/>
    <property type="project" value="UniProtKB-KW"/>
</dbReference>
<evidence type="ECO:0000256" key="15">
    <source>
        <dbReference type="ARBA" id="ARBA00038456"/>
    </source>
</evidence>
<reference evidence="25" key="1">
    <citation type="journal article" date="2014" name="Int. J. Syst. Evol. Microbiol.">
        <title>Complete genome sequence of Corynebacterium casei LMG S-19264T (=DSM 44701T), isolated from a smear-ripened cheese.</title>
        <authorList>
            <consortium name="US DOE Joint Genome Institute (JGI-PGF)"/>
            <person name="Walter F."/>
            <person name="Albersmeier A."/>
            <person name="Kalinowski J."/>
            <person name="Ruckert C."/>
        </authorList>
    </citation>
    <scope>NUCLEOTIDE SEQUENCE</scope>
    <source>
        <strain evidence="25">CGMCC 4.5737</strain>
    </source>
</reference>
<gene>
    <name evidence="25" type="ORF">GCM10012275_09680</name>
</gene>
<evidence type="ECO:0000256" key="6">
    <source>
        <dbReference type="ARBA" id="ARBA00022703"/>
    </source>
</evidence>
<evidence type="ECO:0000256" key="2">
    <source>
        <dbReference type="ARBA" id="ARBA00004496"/>
    </source>
</evidence>
<dbReference type="EMBL" id="BMMK01000003">
    <property type="protein sequence ID" value="GGM40792.1"/>
    <property type="molecule type" value="Genomic_DNA"/>
</dbReference>
<evidence type="ECO:0000256" key="3">
    <source>
        <dbReference type="ARBA" id="ARBA00004632"/>
    </source>
</evidence>
<dbReference type="EC" id="3.1.2.2" evidence="16"/>
<comment type="caution">
    <text evidence="25">The sequence shown here is derived from an EMBL/GenBank/DDBJ whole genome shotgun (WGS) entry which is preliminary data.</text>
</comment>
<evidence type="ECO:0000256" key="14">
    <source>
        <dbReference type="ARBA" id="ARBA00037002"/>
    </source>
</evidence>
<reference evidence="25" key="2">
    <citation type="submission" date="2020-09" db="EMBL/GenBank/DDBJ databases">
        <authorList>
            <person name="Sun Q."/>
            <person name="Zhou Y."/>
        </authorList>
    </citation>
    <scope>NUCLEOTIDE SEQUENCE</scope>
    <source>
        <strain evidence="25">CGMCC 4.5737</strain>
    </source>
</reference>
<keyword evidence="10" id="KW-0443">Lipid metabolism</keyword>
<keyword evidence="8" id="KW-0276">Fatty acid metabolism</keyword>
<dbReference type="GO" id="GO:0005737">
    <property type="term" value="C:cytoplasm"/>
    <property type="evidence" value="ECO:0007669"/>
    <property type="project" value="UniProtKB-SubCell"/>
</dbReference>
<comment type="catalytic activity">
    <reaction evidence="22">
        <text>dodecanoyl-CoA + H2O = dodecanoate + CoA + H(+)</text>
        <dbReference type="Rhea" id="RHEA:30135"/>
        <dbReference type="ChEBI" id="CHEBI:15377"/>
        <dbReference type="ChEBI" id="CHEBI:15378"/>
        <dbReference type="ChEBI" id="CHEBI:18262"/>
        <dbReference type="ChEBI" id="CHEBI:57287"/>
        <dbReference type="ChEBI" id="CHEBI:57375"/>
    </reaction>
    <physiologicalReaction direction="left-to-right" evidence="22">
        <dbReference type="Rhea" id="RHEA:30136"/>
    </physiologicalReaction>
</comment>
<evidence type="ECO:0000259" key="24">
    <source>
        <dbReference type="Pfam" id="PF03061"/>
    </source>
</evidence>
<dbReference type="GO" id="GO:0016020">
    <property type="term" value="C:membrane"/>
    <property type="evidence" value="ECO:0007669"/>
    <property type="project" value="UniProtKB-SubCell"/>
</dbReference>
<keyword evidence="26" id="KW-1185">Reference proteome</keyword>
<dbReference type="CDD" id="cd03443">
    <property type="entry name" value="PaaI_thioesterase"/>
    <property type="match status" value="1"/>
</dbReference>
<evidence type="ECO:0000256" key="9">
    <source>
        <dbReference type="ARBA" id="ARBA00022946"/>
    </source>
</evidence>
<evidence type="ECO:0000256" key="5">
    <source>
        <dbReference type="ARBA" id="ARBA00022490"/>
    </source>
</evidence>
<keyword evidence="12" id="KW-0966">Cell projection</keyword>
<dbReference type="Gene3D" id="3.10.129.10">
    <property type="entry name" value="Hotdog Thioesterase"/>
    <property type="match status" value="1"/>
</dbReference>
<evidence type="ECO:0000313" key="25">
    <source>
        <dbReference type="EMBL" id="GGM40792.1"/>
    </source>
</evidence>
<evidence type="ECO:0000256" key="20">
    <source>
        <dbReference type="ARBA" id="ARBA00047734"/>
    </source>
</evidence>
<comment type="catalytic activity">
    <reaction evidence="21">
        <text>decanoyl-CoA + H2O = decanoate + CoA + H(+)</text>
        <dbReference type="Rhea" id="RHEA:40059"/>
        <dbReference type="ChEBI" id="CHEBI:15377"/>
        <dbReference type="ChEBI" id="CHEBI:15378"/>
        <dbReference type="ChEBI" id="CHEBI:27689"/>
        <dbReference type="ChEBI" id="CHEBI:57287"/>
        <dbReference type="ChEBI" id="CHEBI:61430"/>
    </reaction>
    <physiologicalReaction direction="left-to-right" evidence="21">
        <dbReference type="Rhea" id="RHEA:40060"/>
    </physiologicalReaction>
</comment>
<comment type="subcellular location">
    <subcellularLocation>
        <location evidence="3">Cell projection</location>
        <location evidence="3">Ruffle membrane</location>
    </subcellularLocation>
    <subcellularLocation>
        <location evidence="2">Cytoplasm</location>
    </subcellularLocation>
    <subcellularLocation>
        <location evidence="1">Membrane</location>
        <topology evidence="1">Peripheral membrane protein</topology>
    </subcellularLocation>
</comment>
<evidence type="ECO:0000256" key="22">
    <source>
        <dbReference type="ARBA" id="ARBA00048074"/>
    </source>
</evidence>
<evidence type="ECO:0000256" key="23">
    <source>
        <dbReference type="ARBA" id="ARBA00048180"/>
    </source>
</evidence>
<comment type="catalytic activity">
    <reaction evidence="13">
        <text>(5Z,8Z,11Z,14Z)-eicosatetraenoyl-CoA + H2O = (5Z,8Z,11Z,14Z)-eicosatetraenoate + CoA + H(+)</text>
        <dbReference type="Rhea" id="RHEA:40151"/>
        <dbReference type="ChEBI" id="CHEBI:15377"/>
        <dbReference type="ChEBI" id="CHEBI:15378"/>
        <dbReference type="ChEBI" id="CHEBI:32395"/>
        <dbReference type="ChEBI" id="CHEBI:57287"/>
        <dbReference type="ChEBI" id="CHEBI:57368"/>
    </reaction>
    <physiologicalReaction direction="left-to-right" evidence="13">
        <dbReference type="Rhea" id="RHEA:40152"/>
    </physiologicalReaction>
</comment>
<evidence type="ECO:0000256" key="11">
    <source>
        <dbReference type="ARBA" id="ARBA00023136"/>
    </source>
</evidence>
<keyword evidence="9" id="KW-0809">Transit peptide</keyword>
<evidence type="ECO:0000256" key="21">
    <source>
        <dbReference type="ARBA" id="ARBA00047969"/>
    </source>
</evidence>
<evidence type="ECO:0000256" key="4">
    <source>
        <dbReference type="ARBA" id="ARBA00022475"/>
    </source>
</evidence>
<comment type="catalytic activity">
    <reaction evidence="20">
        <text>hexadecanoyl-CoA + H2O = hexadecanoate + CoA + H(+)</text>
        <dbReference type="Rhea" id="RHEA:16645"/>
        <dbReference type="ChEBI" id="CHEBI:7896"/>
        <dbReference type="ChEBI" id="CHEBI:15377"/>
        <dbReference type="ChEBI" id="CHEBI:15378"/>
        <dbReference type="ChEBI" id="CHEBI:57287"/>
        <dbReference type="ChEBI" id="CHEBI:57379"/>
        <dbReference type="EC" id="3.1.2.2"/>
    </reaction>
    <physiologicalReaction direction="left-to-right" evidence="20">
        <dbReference type="Rhea" id="RHEA:16646"/>
    </physiologicalReaction>
</comment>
<name>A0A8J3FTK0_9PSEU</name>
<evidence type="ECO:0000256" key="18">
    <source>
        <dbReference type="ARBA" id="ARBA00043210"/>
    </source>
</evidence>
<evidence type="ECO:0000256" key="12">
    <source>
        <dbReference type="ARBA" id="ARBA00023273"/>
    </source>
</evidence>
<dbReference type="Pfam" id="PF03061">
    <property type="entry name" value="4HBT"/>
    <property type="match status" value="1"/>
</dbReference>
<feature type="domain" description="Thioesterase" evidence="24">
    <location>
        <begin position="47"/>
        <end position="115"/>
    </location>
</feature>
<dbReference type="PANTHER" id="PTHR12418">
    <property type="entry name" value="ACYL-COENZYME A THIOESTERASE THEM4"/>
    <property type="match status" value="1"/>
</dbReference>
<comment type="catalytic activity">
    <reaction evidence="23">
        <text>tetradecanoyl-CoA + H2O = tetradecanoate + CoA + H(+)</text>
        <dbReference type="Rhea" id="RHEA:40119"/>
        <dbReference type="ChEBI" id="CHEBI:15377"/>
        <dbReference type="ChEBI" id="CHEBI:15378"/>
        <dbReference type="ChEBI" id="CHEBI:30807"/>
        <dbReference type="ChEBI" id="CHEBI:57287"/>
        <dbReference type="ChEBI" id="CHEBI:57385"/>
    </reaction>
    <physiologicalReaction direction="left-to-right" evidence="23">
        <dbReference type="Rhea" id="RHEA:40120"/>
    </physiologicalReaction>
</comment>
<comment type="catalytic activity">
    <reaction evidence="19">
        <text>octanoyl-CoA + H2O = octanoate + CoA + H(+)</text>
        <dbReference type="Rhea" id="RHEA:30143"/>
        <dbReference type="ChEBI" id="CHEBI:15377"/>
        <dbReference type="ChEBI" id="CHEBI:15378"/>
        <dbReference type="ChEBI" id="CHEBI:25646"/>
        <dbReference type="ChEBI" id="CHEBI:57287"/>
        <dbReference type="ChEBI" id="CHEBI:57386"/>
    </reaction>
    <physiologicalReaction direction="left-to-right" evidence="19">
        <dbReference type="Rhea" id="RHEA:30144"/>
    </physiologicalReaction>
</comment>
<evidence type="ECO:0000256" key="7">
    <source>
        <dbReference type="ARBA" id="ARBA00022801"/>
    </source>
</evidence>
<evidence type="ECO:0000313" key="26">
    <source>
        <dbReference type="Proteomes" id="UP000637578"/>
    </source>
</evidence>
<dbReference type="InterPro" id="IPR006683">
    <property type="entry name" value="Thioestr_dom"/>
</dbReference>